<name>A0A7J0ERB5_9ERIC</name>
<dbReference type="InterPro" id="IPR036249">
    <property type="entry name" value="Thioredoxin-like_sf"/>
</dbReference>
<dbReference type="InterPro" id="IPR051063">
    <property type="entry name" value="PDI"/>
</dbReference>
<evidence type="ECO:0000313" key="4">
    <source>
        <dbReference type="Proteomes" id="UP000585474"/>
    </source>
</evidence>
<dbReference type="PROSITE" id="PS51352">
    <property type="entry name" value="THIOREDOXIN_2"/>
    <property type="match status" value="2"/>
</dbReference>
<dbReference type="Gene3D" id="3.40.30.10">
    <property type="entry name" value="Glutaredoxin"/>
    <property type="match status" value="2"/>
</dbReference>
<sequence length="303" mass="33376">MVRPQICSAIAAQAVFLLSPAFAATDVVVLTEDNFENESNRNVFLQVDDCDLVKNDQRCGHCKKLAPDYEKLVTSFKFAKSVMIGNVDCDENKSICSKYGVSGYPTIQWYEGAQTLEILAEFVNNEGGSEDDREYSSQVASFYYDCSFREVLVKPVDGTNVKIASSPSNVLVLTPDNFDEIVLDEKKDVLVEFYAPWCGHCKNLAPVAAAFKLDDDVVIANLDADKHKDLAEKATKPVKIMTVAKIYDFVMVINEKCGTSCDAKGQITTEAGIVETLDNLAKEFVSAGNYEKKAVYETNRGGS</sequence>
<feature type="signal peptide" evidence="1">
    <location>
        <begin position="1"/>
        <end position="23"/>
    </location>
</feature>
<gene>
    <name evidence="3" type="ORF">Acr_06g0009740</name>
</gene>
<comment type="caution">
    <text evidence="3">The sequence shown here is derived from an EMBL/GenBank/DDBJ whole genome shotgun (WGS) entry which is preliminary data.</text>
</comment>
<organism evidence="3 4">
    <name type="scientific">Actinidia rufa</name>
    <dbReference type="NCBI Taxonomy" id="165716"/>
    <lineage>
        <taxon>Eukaryota</taxon>
        <taxon>Viridiplantae</taxon>
        <taxon>Streptophyta</taxon>
        <taxon>Embryophyta</taxon>
        <taxon>Tracheophyta</taxon>
        <taxon>Spermatophyta</taxon>
        <taxon>Magnoliopsida</taxon>
        <taxon>eudicotyledons</taxon>
        <taxon>Gunneridae</taxon>
        <taxon>Pentapetalae</taxon>
        <taxon>asterids</taxon>
        <taxon>Ericales</taxon>
        <taxon>Actinidiaceae</taxon>
        <taxon>Actinidia</taxon>
    </lineage>
</organism>
<protein>
    <submittedName>
        <fullName evidence="3">Thioredoxin family protein</fullName>
    </submittedName>
</protein>
<feature type="domain" description="Thioredoxin" evidence="2">
    <location>
        <begin position="13"/>
        <end position="128"/>
    </location>
</feature>
<dbReference type="OrthoDB" id="10264505at2759"/>
<dbReference type="GO" id="GO:0006457">
    <property type="term" value="P:protein folding"/>
    <property type="evidence" value="ECO:0007669"/>
    <property type="project" value="TreeGrafter"/>
</dbReference>
<dbReference type="GO" id="GO:0005783">
    <property type="term" value="C:endoplasmic reticulum"/>
    <property type="evidence" value="ECO:0007669"/>
    <property type="project" value="TreeGrafter"/>
</dbReference>
<dbReference type="Proteomes" id="UP000585474">
    <property type="component" value="Unassembled WGS sequence"/>
</dbReference>
<feature type="domain" description="Thioredoxin" evidence="2">
    <location>
        <begin position="142"/>
        <end position="282"/>
    </location>
</feature>
<keyword evidence="1" id="KW-0732">Signal</keyword>
<dbReference type="InterPro" id="IPR013766">
    <property type="entry name" value="Thioredoxin_domain"/>
</dbReference>
<dbReference type="SUPFAM" id="SSF52833">
    <property type="entry name" value="Thioredoxin-like"/>
    <property type="match status" value="2"/>
</dbReference>
<dbReference type="PANTHER" id="PTHR45672:SF11">
    <property type="entry name" value="PROTEIN DISULFIDE-ISOMERASE C17H9.14C"/>
    <property type="match status" value="1"/>
</dbReference>
<keyword evidence="4" id="KW-1185">Reference proteome</keyword>
<evidence type="ECO:0000259" key="2">
    <source>
        <dbReference type="PROSITE" id="PS51352"/>
    </source>
</evidence>
<dbReference type="EMBL" id="BJWL01000006">
    <property type="protein sequence ID" value="GFY89034.1"/>
    <property type="molecule type" value="Genomic_DNA"/>
</dbReference>
<reference evidence="3 4" key="1">
    <citation type="submission" date="2019-07" db="EMBL/GenBank/DDBJ databases">
        <title>De Novo Assembly of kiwifruit Actinidia rufa.</title>
        <authorList>
            <person name="Sugita-Konishi S."/>
            <person name="Sato K."/>
            <person name="Mori E."/>
            <person name="Abe Y."/>
            <person name="Kisaki G."/>
            <person name="Hamano K."/>
            <person name="Suezawa K."/>
            <person name="Otani M."/>
            <person name="Fukuda T."/>
            <person name="Manabe T."/>
            <person name="Gomi K."/>
            <person name="Tabuchi M."/>
            <person name="Akimitsu K."/>
            <person name="Kataoka I."/>
        </authorList>
    </citation>
    <scope>NUCLEOTIDE SEQUENCE [LARGE SCALE GENOMIC DNA]</scope>
    <source>
        <strain evidence="4">cv. Fuchu</strain>
    </source>
</reference>
<evidence type="ECO:0000313" key="3">
    <source>
        <dbReference type="EMBL" id="GFY89034.1"/>
    </source>
</evidence>
<accession>A0A7J0ERB5</accession>
<dbReference type="AlphaFoldDB" id="A0A7J0ERB5"/>
<proteinExistence type="predicted"/>
<dbReference type="Pfam" id="PF00085">
    <property type="entry name" value="Thioredoxin"/>
    <property type="match status" value="2"/>
</dbReference>
<dbReference type="GO" id="GO:0003756">
    <property type="term" value="F:protein disulfide isomerase activity"/>
    <property type="evidence" value="ECO:0007669"/>
    <property type="project" value="TreeGrafter"/>
</dbReference>
<dbReference type="PANTHER" id="PTHR45672">
    <property type="entry name" value="PROTEIN DISULFIDE-ISOMERASE C17H9.14C-RELATED"/>
    <property type="match status" value="1"/>
</dbReference>
<evidence type="ECO:0000256" key="1">
    <source>
        <dbReference type="SAM" id="SignalP"/>
    </source>
</evidence>
<feature type="chain" id="PRO_5029789224" evidence="1">
    <location>
        <begin position="24"/>
        <end position="303"/>
    </location>
</feature>